<gene>
    <name evidence="3" type="ORF">HIM_05112</name>
</gene>
<proteinExistence type="predicted"/>
<dbReference type="EMBL" id="KQ030517">
    <property type="protein sequence ID" value="KJZ75416.1"/>
    <property type="molecule type" value="Genomic_DNA"/>
</dbReference>
<evidence type="ECO:0000256" key="1">
    <source>
        <dbReference type="SAM" id="MobiDB-lite"/>
    </source>
</evidence>
<name>A0A0F7ZKM8_9HYPO</name>
<evidence type="ECO:0000256" key="2">
    <source>
        <dbReference type="SAM" id="SignalP"/>
    </source>
</evidence>
<feature type="compositionally biased region" description="Low complexity" evidence="1">
    <location>
        <begin position="229"/>
        <end position="240"/>
    </location>
</feature>
<organism evidence="3 4">
    <name type="scientific">Hirsutella minnesotensis 3608</name>
    <dbReference type="NCBI Taxonomy" id="1043627"/>
    <lineage>
        <taxon>Eukaryota</taxon>
        <taxon>Fungi</taxon>
        <taxon>Dikarya</taxon>
        <taxon>Ascomycota</taxon>
        <taxon>Pezizomycotina</taxon>
        <taxon>Sordariomycetes</taxon>
        <taxon>Hypocreomycetidae</taxon>
        <taxon>Hypocreales</taxon>
        <taxon>Ophiocordycipitaceae</taxon>
        <taxon>Hirsutella</taxon>
    </lineage>
</organism>
<feature type="compositionally biased region" description="Low complexity" evidence="1">
    <location>
        <begin position="47"/>
        <end position="65"/>
    </location>
</feature>
<feature type="signal peptide" evidence="2">
    <location>
        <begin position="1"/>
        <end position="23"/>
    </location>
</feature>
<accession>A0A0F7ZKM8</accession>
<reference evidence="3 4" key="1">
    <citation type="journal article" date="2014" name="Genome Biol. Evol.">
        <title>Comparative genomics and transcriptomics analyses reveal divergent lifestyle features of nematode endoparasitic fungus Hirsutella minnesotensis.</title>
        <authorList>
            <person name="Lai Y."/>
            <person name="Liu K."/>
            <person name="Zhang X."/>
            <person name="Zhang X."/>
            <person name="Li K."/>
            <person name="Wang N."/>
            <person name="Shu C."/>
            <person name="Wu Y."/>
            <person name="Wang C."/>
            <person name="Bushley K.E."/>
            <person name="Xiang M."/>
            <person name="Liu X."/>
        </authorList>
    </citation>
    <scope>NUCLEOTIDE SEQUENCE [LARGE SCALE GENOMIC DNA]</scope>
    <source>
        <strain evidence="3 4">3608</strain>
    </source>
</reference>
<sequence length="363" mass="36394">MKGPLQIAVLALCLGLGPQAGNASPLPAIPIRGAVGRPGAIGGIGRPGAALGGSRHPAGMPGRGSSPPPPLPPKTRPGQAAGAVGGNPNASPARPQGNPLAHADAPPPLPPRGGGKPQVVSPIAAAGQRAPPPAAGAPGARAKDDVPDSPNEPTHIEWPPPGGLGDGRQPRQGNQGGRGDEFVRIDGSTRAQQNRPAGERTFDITEGVPASNDRQRSPLRGNGPPPPAANGQNAGAVAGPSRNTGAIPKAGGRSPLDAARGAKPPKAGAAASASDAQKVSIFGKLNKLFRNRFGKVPKDDPEIQALTARAKEMGVDPKMWIKYVQGLQAAGIDDASGKSVNSQGFNLGPTDPLAEEGGRRIVD</sequence>
<evidence type="ECO:0000313" key="4">
    <source>
        <dbReference type="Proteomes" id="UP000054481"/>
    </source>
</evidence>
<feature type="region of interest" description="Disordered" evidence="1">
    <location>
        <begin position="336"/>
        <end position="363"/>
    </location>
</feature>
<feature type="region of interest" description="Disordered" evidence="1">
    <location>
        <begin position="34"/>
        <end position="276"/>
    </location>
</feature>
<keyword evidence="2" id="KW-0732">Signal</keyword>
<feature type="compositionally biased region" description="Low complexity" evidence="1">
    <location>
        <begin position="257"/>
        <end position="276"/>
    </location>
</feature>
<keyword evidence="4" id="KW-1185">Reference proteome</keyword>
<feature type="compositionally biased region" description="Pro residues" evidence="1">
    <location>
        <begin position="66"/>
        <end position="75"/>
    </location>
</feature>
<feature type="chain" id="PRO_5002525820" evidence="2">
    <location>
        <begin position="24"/>
        <end position="363"/>
    </location>
</feature>
<dbReference type="AlphaFoldDB" id="A0A0F7ZKM8"/>
<evidence type="ECO:0000313" key="3">
    <source>
        <dbReference type="EMBL" id="KJZ75416.1"/>
    </source>
</evidence>
<protein>
    <submittedName>
        <fullName evidence="3">Uncharacterized protein</fullName>
    </submittedName>
</protein>
<dbReference type="Proteomes" id="UP000054481">
    <property type="component" value="Unassembled WGS sequence"/>
</dbReference>